<dbReference type="AlphaFoldDB" id="A0A9W6Q0L1"/>
<dbReference type="PROSITE" id="PS50911">
    <property type="entry name" value="CHAP"/>
    <property type="match status" value="1"/>
</dbReference>
<accession>A0A9W6Q0L1</accession>
<dbReference type="SUPFAM" id="SSF54001">
    <property type="entry name" value="Cysteine proteinases"/>
    <property type="match status" value="1"/>
</dbReference>
<sequence>MWNRSGRTVRVYYNSGYEGAYQDFAPGARGNLNATLKNNNASHLFLGGNQTPVDDYDHTGRGFYVDQCTAFAAFRIATRLGVPNFGNSWGGVHWGNANTWDDAARSAGLAVNTTPTVGAIAVNDVHAPYGHVAYVNAVYSDGSFDVEEYNWNHPTAYGTRSHLHVSSSGSDFQWMIHF</sequence>
<reference evidence="2" key="1">
    <citation type="submission" date="2023-02" db="EMBL/GenBank/DDBJ databases">
        <title>Kitasatospora phosalacinea NBRC 14627.</title>
        <authorList>
            <person name="Ichikawa N."/>
            <person name="Sato H."/>
            <person name="Tonouchi N."/>
        </authorList>
    </citation>
    <scope>NUCLEOTIDE SEQUENCE</scope>
    <source>
        <strain evidence="2">NBRC 14627</strain>
    </source>
</reference>
<protein>
    <recommendedName>
        <fullName evidence="1">Peptidase C51 domain-containing protein</fullName>
    </recommendedName>
</protein>
<proteinExistence type="predicted"/>
<dbReference type="Gene3D" id="3.90.1720.10">
    <property type="entry name" value="endopeptidase domain like (from Nostoc punctiforme)"/>
    <property type="match status" value="1"/>
</dbReference>
<evidence type="ECO:0000259" key="1">
    <source>
        <dbReference type="PROSITE" id="PS50911"/>
    </source>
</evidence>
<evidence type="ECO:0000313" key="3">
    <source>
        <dbReference type="Proteomes" id="UP001165041"/>
    </source>
</evidence>
<dbReference type="EMBL" id="BSSA01000001">
    <property type="protein sequence ID" value="GLW67769.1"/>
    <property type="molecule type" value="Genomic_DNA"/>
</dbReference>
<evidence type="ECO:0000313" key="2">
    <source>
        <dbReference type="EMBL" id="GLW67769.1"/>
    </source>
</evidence>
<comment type="caution">
    <text evidence="2">The sequence shown here is derived from an EMBL/GenBank/DDBJ whole genome shotgun (WGS) entry which is preliminary data.</text>
</comment>
<name>A0A9W6Q0L1_9ACTN</name>
<dbReference type="Pfam" id="PF05257">
    <property type="entry name" value="CHAP"/>
    <property type="match status" value="1"/>
</dbReference>
<feature type="domain" description="Peptidase C51" evidence="1">
    <location>
        <begin position="43"/>
        <end position="177"/>
    </location>
</feature>
<dbReference type="InterPro" id="IPR038765">
    <property type="entry name" value="Papain-like_cys_pep_sf"/>
</dbReference>
<dbReference type="InterPro" id="IPR007921">
    <property type="entry name" value="CHAP_dom"/>
</dbReference>
<organism evidence="2 3">
    <name type="scientific">Kitasatospora phosalacinea</name>
    <dbReference type="NCBI Taxonomy" id="2065"/>
    <lineage>
        <taxon>Bacteria</taxon>
        <taxon>Bacillati</taxon>
        <taxon>Actinomycetota</taxon>
        <taxon>Actinomycetes</taxon>
        <taxon>Kitasatosporales</taxon>
        <taxon>Streptomycetaceae</taxon>
        <taxon>Kitasatospora</taxon>
    </lineage>
</organism>
<dbReference type="Proteomes" id="UP001165041">
    <property type="component" value="Unassembled WGS sequence"/>
</dbReference>
<gene>
    <name evidence="2" type="ORF">Kpho02_00680</name>
</gene>